<accession>A0A6L3T8E5</accession>
<gene>
    <name evidence="1" type="ORF">F6X53_01835</name>
</gene>
<evidence type="ECO:0000313" key="2">
    <source>
        <dbReference type="Proteomes" id="UP000474159"/>
    </source>
</evidence>
<dbReference type="AlphaFoldDB" id="A0A6L3T8E5"/>
<dbReference type="Proteomes" id="UP000474159">
    <property type="component" value="Unassembled WGS sequence"/>
</dbReference>
<dbReference type="RefSeq" id="WP_150996588.1">
    <property type="nucleotide sequence ID" value="NZ_BPQY01000211.1"/>
</dbReference>
<keyword evidence="2" id="KW-1185">Reference proteome</keyword>
<sequence>MSTGYDIEQMPGRLASELTEPQETRILAHLRAIFSKIADSATKQLGLPEVRVADPRLDG</sequence>
<name>A0A6L3T8E5_9HYPH</name>
<reference evidence="1 2" key="1">
    <citation type="submission" date="2019-09" db="EMBL/GenBank/DDBJ databases">
        <title>YIM 48816 draft genome.</title>
        <authorList>
            <person name="Jiang L."/>
        </authorList>
    </citation>
    <scope>NUCLEOTIDE SEQUENCE [LARGE SCALE GENOMIC DNA]</scope>
    <source>
        <strain evidence="1 2">YIM 48816</strain>
    </source>
</reference>
<evidence type="ECO:0000313" key="1">
    <source>
        <dbReference type="EMBL" id="KAB1081861.1"/>
    </source>
</evidence>
<protein>
    <submittedName>
        <fullName evidence="1">Uncharacterized protein</fullName>
    </submittedName>
</protein>
<organism evidence="1 2">
    <name type="scientific">Methylobacterium soli</name>
    <dbReference type="NCBI Taxonomy" id="553447"/>
    <lineage>
        <taxon>Bacteria</taxon>
        <taxon>Pseudomonadati</taxon>
        <taxon>Pseudomonadota</taxon>
        <taxon>Alphaproteobacteria</taxon>
        <taxon>Hyphomicrobiales</taxon>
        <taxon>Methylobacteriaceae</taxon>
        <taxon>Methylobacterium</taxon>
    </lineage>
</organism>
<comment type="caution">
    <text evidence="1">The sequence shown here is derived from an EMBL/GenBank/DDBJ whole genome shotgun (WGS) entry which is preliminary data.</text>
</comment>
<proteinExistence type="predicted"/>
<dbReference type="EMBL" id="VZZK01000001">
    <property type="protein sequence ID" value="KAB1081861.1"/>
    <property type="molecule type" value="Genomic_DNA"/>
</dbReference>